<evidence type="ECO:0000313" key="7">
    <source>
        <dbReference type="EMBL" id="KAJ9666903.1"/>
    </source>
</evidence>
<dbReference type="PANTHER" id="PTHR13043:SF1">
    <property type="entry name" value="EXOCYST COMPLEX COMPONENT 2"/>
    <property type="match status" value="1"/>
</dbReference>
<evidence type="ECO:0000256" key="5">
    <source>
        <dbReference type="SAM" id="MobiDB-lite"/>
    </source>
</evidence>
<feature type="compositionally biased region" description="Polar residues" evidence="5">
    <location>
        <begin position="59"/>
        <end position="70"/>
    </location>
</feature>
<organism evidence="7 8">
    <name type="scientific">Coniosporium apollinis</name>
    <dbReference type="NCBI Taxonomy" id="61459"/>
    <lineage>
        <taxon>Eukaryota</taxon>
        <taxon>Fungi</taxon>
        <taxon>Dikarya</taxon>
        <taxon>Ascomycota</taxon>
        <taxon>Pezizomycotina</taxon>
        <taxon>Dothideomycetes</taxon>
        <taxon>Dothideomycetes incertae sedis</taxon>
        <taxon>Coniosporium</taxon>
    </lineage>
</organism>
<dbReference type="InterPro" id="IPR029175">
    <property type="entry name" value="EXOC2/Sec5"/>
</dbReference>
<name>A0ABQ9NYW2_9PEZI</name>
<comment type="subunit">
    <text evidence="4">Component of the exocyst complex.</text>
</comment>
<keyword evidence="2 4" id="KW-0813">Transport</keyword>
<comment type="caution">
    <text evidence="7">The sequence shown here is derived from an EMBL/GenBank/DDBJ whole genome shotgun (WGS) entry which is preliminary data.</text>
</comment>
<dbReference type="EMBL" id="JAPDRL010000016">
    <property type="protein sequence ID" value="KAJ9666903.1"/>
    <property type="molecule type" value="Genomic_DNA"/>
</dbReference>
<proteinExistence type="inferred from homology"/>
<dbReference type="Proteomes" id="UP001172684">
    <property type="component" value="Unassembled WGS sequence"/>
</dbReference>
<comment type="function">
    <text evidence="4">Component of the exocyst complex involved in the docking of exocytic vesicles with fusion sites on the plasma membrane.</text>
</comment>
<comment type="similarity">
    <text evidence="1 4">Belongs to the SEC5 family.</text>
</comment>
<dbReference type="InterPro" id="IPR039481">
    <property type="entry name" value="EXOC2/Sec5_N_dom"/>
</dbReference>
<sequence length="1014" mass="113392">MADTERVLLNHYNLKTLSPSQWPVEKDESDTSDEESPRNHNVRRSKSRYSVLERGASYRNRSSVPGTQKTSEGRENLVQQDEPDPLGASRSVVQVLRQRGLPVDDDLELRNRFLLSSNTFAPTLFLSQVHSEASTEALLQGLDFLSRSIEKKSASLKDLVESNFERFVRAKATIDNVYMEMRNQGAEPESARPRSGHARTTSRTGGHMRNASNPLSPLSPTRGMDKPWPNEKKKNALAKESEYGVLGIKAPLLEAAVKAEELWGPALGERAREETIKATLSTIEQNRALFEIGASIHDCIKRKDHVMLVEEYAKARRYAENAKGVADNAVQNRVPLTDPQIHQIIVTARMWSDVEEQIEAFKRDVWRRLAGTHFTKQKSLEEDKPEEHMELIKVLLELGVEQSPIDVWLFSRYDYLKSKITAVSERMRIEIEILRRRLANGDRPTQKQLAAHLRSVNEGGSTNSAHLDSQKVIEFWEHVHDSLAGLLSSKGGVLGEVIEFWETAQSFIDGRAQRTLPVGLDGGSRKHHRLSTDGIRDLHEGARELVKLLRESVLSFFIDPPIDDISQLYSPATPDTPKTPYSATLTPLSDKRFKFDPNNLPPPSPSRGEAWEKYAFWPPYATSPSGAQYLSRIHTLIGTAASDLARLSFFRDGRTSPDELRHLVSTVRERCNSAVCAAWDEDSAQFKLLETWTRSVDHPHLTTVPERFMAFEMFMLNGLQKIMYLSDVRGAADVITSPSAKPAQVLKSTFMNSLYKTLSGMVENAERGTKSEEDMENDADGITKPASGGMGRADSSVGVVDAGKKSIRLLLTLSNLQQLQRETVPQLLSQYETLFSASLSTESQTLRDVLSQLESRLFTSYLQPIIHSLSRTIHNGILSASWPPTSNPTDARPYVYDTLLTLVLVHTEVSTTTPPLTSTVLAHLLAEVCTALIEAFKLREEYDLLALMQATLDTEFLAQTLGAYTTDKASQVQSNIYTELDARTSEHARRGLQSELGGLRGVLKGLREGTRVEL</sequence>
<feature type="domain" description="Exocyst complex component EXOC2/Sec5 N-terminal" evidence="6">
    <location>
        <begin position="83"/>
        <end position="1014"/>
    </location>
</feature>
<dbReference type="Pfam" id="PF15469">
    <property type="entry name" value="Sec5"/>
    <property type="match status" value="1"/>
</dbReference>
<protein>
    <recommendedName>
        <fullName evidence="4">Exocyst complex component SEC5</fullName>
    </recommendedName>
</protein>
<feature type="compositionally biased region" description="Polar residues" evidence="5">
    <location>
        <begin position="198"/>
        <end position="219"/>
    </location>
</feature>
<evidence type="ECO:0000256" key="4">
    <source>
        <dbReference type="RuleBase" id="RU365069"/>
    </source>
</evidence>
<feature type="region of interest" description="Disordered" evidence="5">
    <location>
        <begin position="183"/>
        <end position="231"/>
    </location>
</feature>
<feature type="region of interest" description="Disordered" evidence="5">
    <location>
        <begin position="766"/>
        <end position="795"/>
    </location>
</feature>
<evidence type="ECO:0000313" key="8">
    <source>
        <dbReference type="Proteomes" id="UP001172684"/>
    </source>
</evidence>
<evidence type="ECO:0000256" key="2">
    <source>
        <dbReference type="ARBA" id="ARBA00022448"/>
    </source>
</evidence>
<feature type="region of interest" description="Disordered" evidence="5">
    <location>
        <begin position="19"/>
        <end position="87"/>
    </location>
</feature>
<reference evidence="7" key="1">
    <citation type="submission" date="2022-10" db="EMBL/GenBank/DDBJ databases">
        <title>Culturing micro-colonial fungi from biological soil crusts in the Mojave desert and describing Neophaeococcomyces mojavensis, and introducing the new genera and species Taxawa tesnikishii.</title>
        <authorList>
            <person name="Kurbessoian T."/>
            <person name="Stajich J.E."/>
        </authorList>
    </citation>
    <scope>NUCLEOTIDE SEQUENCE</scope>
    <source>
        <strain evidence="7">TK_1</strain>
    </source>
</reference>
<keyword evidence="3 4" id="KW-0268">Exocytosis</keyword>
<gene>
    <name evidence="7" type="primary">SEC5</name>
    <name evidence="7" type="ORF">H2201_003037</name>
</gene>
<dbReference type="PANTHER" id="PTHR13043">
    <property type="entry name" value="EXOCYST COMPLEX COMPONENT SEC5"/>
    <property type="match status" value="1"/>
</dbReference>
<keyword evidence="4" id="KW-0653">Protein transport</keyword>
<evidence type="ECO:0000256" key="3">
    <source>
        <dbReference type="ARBA" id="ARBA00022483"/>
    </source>
</evidence>
<keyword evidence="8" id="KW-1185">Reference proteome</keyword>
<evidence type="ECO:0000256" key="1">
    <source>
        <dbReference type="ARBA" id="ARBA00010578"/>
    </source>
</evidence>
<accession>A0ABQ9NYW2</accession>
<evidence type="ECO:0000259" key="6">
    <source>
        <dbReference type="Pfam" id="PF15469"/>
    </source>
</evidence>